<gene>
    <name evidence="2" type="ORF">GCM10010384_42060</name>
</gene>
<protein>
    <submittedName>
        <fullName evidence="2">Uncharacterized protein</fullName>
    </submittedName>
</protein>
<sequence>MSARSGWRVNEQSLGIRLHRAVPRTDTPRHVPDPPTPRNAQRAPAPAGISAGRPLPTAARKSVSHENPRDEILDRVCLRNPPPHSAPSPPA</sequence>
<evidence type="ECO:0000313" key="3">
    <source>
        <dbReference type="Proteomes" id="UP000653308"/>
    </source>
</evidence>
<evidence type="ECO:0000256" key="1">
    <source>
        <dbReference type="SAM" id="MobiDB-lite"/>
    </source>
</evidence>
<accession>A0ABQ2ZZM0</accession>
<evidence type="ECO:0000313" key="2">
    <source>
        <dbReference type="EMBL" id="GGY30419.1"/>
    </source>
</evidence>
<dbReference type="EMBL" id="BMWE01000011">
    <property type="protein sequence ID" value="GGY30419.1"/>
    <property type="molecule type" value="Genomic_DNA"/>
</dbReference>
<name>A0ABQ2ZZM0_9ACTN</name>
<keyword evidence="3" id="KW-1185">Reference proteome</keyword>
<feature type="compositionally biased region" description="Pro residues" evidence="1">
    <location>
        <begin position="80"/>
        <end position="91"/>
    </location>
</feature>
<comment type="caution">
    <text evidence="2">The sequence shown here is derived from an EMBL/GenBank/DDBJ whole genome shotgun (WGS) entry which is preliminary data.</text>
</comment>
<feature type="compositionally biased region" description="Basic and acidic residues" evidence="1">
    <location>
        <begin position="63"/>
        <end position="77"/>
    </location>
</feature>
<reference evidence="3" key="1">
    <citation type="journal article" date="2019" name="Int. J. Syst. Evol. Microbiol.">
        <title>The Global Catalogue of Microorganisms (GCM) 10K type strain sequencing project: providing services to taxonomists for standard genome sequencing and annotation.</title>
        <authorList>
            <consortium name="The Broad Institute Genomics Platform"/>
            <consortium name="The Broad Institute Genome Sequencing Center for Infectious Disease"/>
            <person name="Wu L."/>
            <person name="Ma J."/>
        </authorList>
    </citation>
    <scope>NUCLEOTIDE SEQUENCE [LARGE SCALE GENOMIC DNA]</scope>
    <source>
        <strain evidence="3">JCM 4957</strain>
    </source>
</reference>
<proteinExistence type="predicted"/>
<dbReference type="Proteomes" id="UP000653308">
    <property type="component" value="Unassembled WGS sequence"/>
</dbReference>
<feature type="region of interest" description="Disordered" evidence="1">
    <location>
        <begin position="1"/>
        <end position="91"/>
    </location>
</feature>
<organism evidence="2 3">
    <name type="scientific">Streptomyces djakartensis</name>
    <dbReference type="NCBI Taxonomy" id="68193"/>
    <lineage>
        <taxon>Bacteria</taxon>
        <taxon>Bacillati</taxon>
        <taxon>Actinomycetota</taxon>
        <taxon>Actinomycetes</taxon>
        <taxon>Kitasatosporales</taxon>
        <taxon>Streptomycetaceae</taxon>
        <taxon>Streptomyces</taxon>
    </lineage>
</organism>